<dbReference type="KEGG" id="dha:DEHA2G10032g"/>
<dbReference type="AlphaFoldDB" id="Q6BII8"/>
<dbReference type="Pfam" id="PF06991">
    <property type="entry name" value="MFAP1"/>
    <property type="match status" value="1"/>
</dbReference>
<dbReference type="EMBL" id="CR382139">
    <property type="protein sequence ID" value="CAG90453.1"/>
    <property type="molecule type" value="Genomic_DNA"/>
</dbReference>
<proteinExistence type="predicted"/>
<dbReference type="STRING" id="284592.Q6BII8"/>
<evidence type="ECO:0000313" key="4">
    <source>
        <dbReference type="Proteomes" id="UP000000599"/>
    </source>
</evidence>
<gene>
    <name evidence="3" type="ordered locus">DEHA2G10032g</name>
</gene>
<feature type="region of interest" description="Disordered" evidence="1">
    <location>
        <begin position="40"/>
        <end position="100"/>
    </location>
</feature>
<accession>Q6BII8</accession>
<dbReference type="GeneID" id="2904876"/>
<feature type="region of interest" description="Disordered" evidence="1">
    <location>
        <begin position="192"/>
        <end position="256"/>
    </location>
</feature>
<feature type="compositionally biased region" description="Acidic residues" evidence="1">
    <location>
        <begin position="234"/>
        <end position="243"/>
    </location>
</feature>
<dbReference type="OMA" id="ENWKIRE"/>
<organism evidence="3 4">
    <name type="scientific">Debaryomyces hansenii (strain ATCC 36239 / CBS 767 / BCRC 21394 / JCM 1990 / NBRC 0083 / IGC 2968)</name>
    <name type="common">Yeast</name>
    <name type="synonym">Torulaspora hansenii</name>
    <dbReference type="NCBI Taxonomy" id="284592"/>
    <lineage>
        <taxon>Eukaryota</taxon>
        <taxon>Fungi</taxon>
        <taxon>Dikarya</taxon>
        <taxon>Ascomycota</taxon>
        <taxon>Saccharomycotina</taxon>
        <taxon>Pichiomycetes</taxon>
        <taxon>Debaryomycetaceae</taxon>
        <taxon>Debaryomyces</taxon>
    </lineage>
</organism>
<dbReference type="RefSeq" id="XP_461983.1">
    <property type="nucleotide sequence ID" value="XM_461983.1"/>
</dbReference>
<protein>
    <submittedName>
        <fullName evidence="3">DEHA2G10032p</fullName>
    </submittedName>
</protein>
<dbReference type="InterPro" id="IPR009730">
    <property type="entry name" value="MFAP1_C"/>
</dbReference>
<evidence type="ECO:0000256" key="1">
    <source>
        <dbReference type="SAM" id="MobiDB-lite"/>
    </source>
</evidence>
<dbReference type="InterPro" id="IPR033194">
    <property type="entry name" value="MFAP1"/>
</dbReference>
<dbReference type="PANTHER" id="PTHR15327">
    <property type="entry name" value="MICROFIBRIL-ASSOCIATED PROTEIN"/>
    <property type="match status" value="1"/>
</dbReference>
<dbReference type="eggNOG" id="KOG1425">
    <property type="taxonomic scope" value="Eukaryota"/>
</dbReference>
<feature type="compositionally biased region" description="Polar residues" evidence="1">
    <location>
        <begin position="83"/>
        <end position="100"/>
    </location>
</feature>
<name>Q6BII8_DEBHA</name>
<dbReference type="VEuPathDB" id="FungiDB:DEHA2G10032g"/>
<feature type="compositionally biased region" description="Low complexity" evidence="1">
    <location>
        <begin position="48"/>
        <end position="66"/>
    </location>
</feature>
<evidence type="ECO:0000259" key="2">
    <source>
        <dbReference type="Pfam" id="PF06991"/>
    </source>
</evidence>
<dbReference type="InParanoid" id="Q6BII8"/>
<sequence length="256" mass="29750">MFVDEKIRQIKRAEKNVSAVSSLVNDPLFYEYIGEIRSKLNMSDRESTSGTSGSDSESYESSSSEEVVLKPVFVSKNQRKSHVNQQNSKSTDTNRSTQTEVAVAKEIGEIDRKKEIALNKASHEVKVEKTDGDEFDGIDDADDIYPEKEYNEWRIREKDRYKRDRERIMQEEQIKDEIVRRGNLTEEELISNFKKRRQEEDSASSSKPKNYHKGAFFNDSEDIDKLLKRTYEQVGDDDDDDDNAKDHSRPTKLKFN</sequence>
<feature type="domain" description="Micro-fibrillar-associated protein 1 C-terminal" evidence="2">
    <location>
        <begin position="61"/>
        <end position="239"/>
    </location>
</feature>
<reference evidence="3 4" key="1">
    <citation type="journal article" date="2004" name="Nature">
        <title>Genome evolution in yeasts.</title>
        <authorList>
            <consortium name="Genolevures"/>
            <person name="Dujon B."/>
            <person name="Sherman D."/>
            <person name="Fischer G."/>
            <person name="Durrens P."/>
            <person name="Casaregola S."/>
            <person name="Lafontaine I."/>
            <person name="de Montigny J."/>
            <person name="Marck C."/>
            <person name="Neuveglise C."/>
            <person name="Talla E."/>
            <person name="Goffard N."/>
            <person name="Frangeul L."/>
            <person name="Aigle M."/>
            <person name="Anthouard V."/>
            <person name="Babour A."/>
            <person name="Barbe V."/>
            <person name="Barnay S."/>
            <person name="Blanchin S."/>
            <person name="Beckerich J.M."/>
            <person name="Beyne E."/>
            <person name="Bleykasten C."/>
            <person name="Boisrame A."/>
            <person name="Boyer J."/>
            <person name="Cattolico L."/>
            <person name="Confanioleri F."/>
            <person name="de Daruvar A."/>
            <person name="Despons L."/>
            <person name="Fabre E."/>
            <person name="Fairhead C."/>
            <person name="Ferry-Dumazet H."/>
            <person name="Groppi A."/>
            <person name="Hantraye F."/>
            <person name="Hennequin C."/>
            <person name="Jauniaux N."/>
            <person name="Joyet P."/>
            <person name="Kachouri R."/>
            <person name="Kerrest A."/>
            <person name="Koszul R."/>
            <person name="Lemaire M."/>
            <person name="Lesur I."/>
            <person name="Ma L."/>
            <person name="Muller H."/>
            <person name="Nicaud J.M."/>
            <person name="Nikolski M."/>
            <person name="Oztas S."/>
            <person name="Ozier-Kalogeropoulos O."/>
            <person name="Pellenz S."/>
            <person name="Potier S."/>
            <person name="Richard G.F."/>
            <person name="Straub M.L."/>
            <person name="Suleau A."/>
            <person name="Swennene D."/>
            <person name="Tekaia F."/>
            <person name="Wesolowski-Louvel M."/>
            <person name="Westhof E."/>
            <person name="Wirth B."/>
            <person name="Zeniou-Meyer M."/>
            <person name="Zivanovic I."/>
            <person name="Bolotin-Fukuhara M."/>
            <person name="Thierry A."/>
            <person name="Bouchier C."/>
            <person name="Caudron B."/>
            <person name="Scarpelli C."/>
            <person name="Gaillardin C."/>
            <person name="Weissenbach J."/>
            <person name="Wincker P."/>
            <person name="Souciet J.L."/>
        </authorList>
    </citation>
    <scope>NUCLEOTIDE SEQUENCE [LARGE SCALE GENOMIC DNA]</scope>
    <source>
        <strain evidence="4">ATCC 36239 / CBS 767 / BCRC 21394 / JCM 1990 / NBRC 0083 / IGC 2968</strain>
    </source>
</reference>
<dbReference type="Proteomes" id="UP000000599">
    <property type="component" value="Chromosome G"/>
</dbReference>
<dbReference type="HOGENOM" id="CLU_113408_0_0_1"/>
<dbReference type="OrthoDB" id="4026656at2759"/>
<keyword evidence="4" id="KW-1185">Reference proteome</keyword>
<evidence type="ECO:0000313" key="3">
    <source>
        <dbReference type="EMBL" id="CAG90453.1"/>
    </source>
</evidence>